<dbReference type="GO" id="GO:0009294">
    <property type="term" value="P:DNA-mediated transformation"/>
    <property type="evidence" value="ECO:0007669"/>
    <property type="project" value="InterPro"/>
</dbReference>
<dbReference type="Gene3D" id="3.40.50.450">
    <property type="match status" value="1"/>
</dbReference>
<dbReference type="InterPro" id="IPR057666">
    <property type="entry name" value="DrpA_SLOG"/>
</dbReference>
<evidence type="ECO:0000313" key="3">
    <source>
        <dbReference type="EMBL" id="AGS53476.1"/>
    </source>
</evidence>
<accession>A0A806K108</accession>
<dbReference type="PANTHER" id="PTHR43022">
    <property type="entry name" value="PROTEIN SMF"/>
    <property type="match status" value="1"/>
</dbReference>
<dbReference type="AlphaFoldDB" id="A0A806K108"/>
<feature type="domain" description="Smf/DprA SLOG" evidence="2">
    <location>
        <begin position="81"/>
        <end position="271"/>
    </location>
</feature>
<dbReference type="PANTHER" id="PTHR43022:SF1">
    <property type="entry name" value="PROTEIN SMF"/>
    <property type="match status" value="1"/>
</dbReference>
<evidence type="ECO:0000259" key="2">
    <source>
        <dbReference type="Pfam" id="PF02481"/>
    </source>
</evidence>
<evidence type="ECO:0000256" key="1">
    <source>
        <dbReference type="ARBA" id="ARBA00006525"/>
    </source>
</evidence>
<dbReference type="EMBL" id="JQ844234">
    <property type="protein sequence ID" value="AGS53476.1"/>
    <property type="molecule type" value="Genomic_DNA"/>
</dbReference>
<dbReference type="Pfam" id="PF02481">
    <property type="entry name" value="DNA_processg_A"/>
    <property type="match status" value="1"/>
</dbReference>
<proteinExistence type="inferred from homology"/>
<dbReference type="InterPro" id="IPR003488">
    <property type="entry name" value="DprA"/>
</dbReference>
<comment type="similarity">
    <text evidence="1">Belongs to the DprA/Smf family.</text>
</comment>
<dbReference type="SUPFAM" id="SSF102405">
    <property type="entry name" value="MCP/YpsA-like"/>
    <property type="match status" value="1"/>
</dbReference>
<sequence>MDVGLLALAFSLLHWKEARKAEVWEEYGCTGSPGFTSKESGELEGISKKLSILHDEANQLGATLVLPGGALTAHLLEGLPYPVALWVRGTLPPSSACVAIVGSRLSSERGRRIAFRMGRDLTESGVAVISGLARGIDAAAHLGALEKGPTWGVLGSGLKNPYPAENIPLMERVVKSGGGIITCFPPDAKPHKWHFPRRNVLMAAWTRGVVVVEARIRSGSLVTAKLALDLGRDVWAIPGSPDDPHSEGTNAMLREGSAKFARGAKDVLDDLTSLF</sequence>
<organism evidence="3">
    <name type="scientific">uncultured bacterium contig00038</name>
    <dbReference type="NCBI Taxonomy" id="1181526"/>
    <lineage>
        <taxon>Bacteria</taxon>
        <taxon>environmental samples</taxon>
    </lineage>
</organism>
<name>A0A806K108_9BACT</name>
<protein>
    <submittedName>
        <fullName evidence="3">Rossmann fold nucleotide-binding protein Smf possibly involved in DNA uptake</fullName>
    </submittedName>
</protein>
<reference evidence="3" key="1">
    <citation type="submission" date="2012-03" db="EMBL/GenBank/DDBJ databases">
        <title>Functional metagenomics reveals considerable lignocellulase gene clusters in the gut microbiome of a wood-feeding higher termite.</title>
        <authorList>
            <person name="Liu N."/>
        </authorList>
    </citation>
    <scope>NUCLEOTIDE SEQUENCE</scope>
</reference>